<dbReference type="EMBL" id="KU253712">
    <property type="protein sequence ID" value="AMB18652.1"/>
    <property type="molecule type" value="Genomic_DNA"/>
</dbReference>
<keyword evidence="2" id="KW-1185">Reference proteome</keyword>
<gene>
    <name evidence="1" type="ORF">Eldridge_072</name>
</gene>
<name>A0A0Y0DBE3_9CAUD</name>
<accession>A0A0Y0DBE3</accession>
<organism evidence="1 2">
    <name type="scientific">Bacillus phage Eldridge</name>
    <dbReference type="NCBI Taxonomy" id="1776293"/>
    <lineage>
        <taxon>Viruses</taxon>
        <taxon>Duplodnaviria</taxon>
        <taxon>Heunggongvirae</taxon>
        <taxon>Uroviricota</taxon>
        <taxon>Caudoviricetes</taxon>
        <taxon>Herelleviridae</taxon>
        <taxon>Bastillevirinae</taxon>
        <taxon>Eldridgevirus</taxon>
        <taxon>Eldridgevirus eldridge</taxon>
    </lineage>
</organism>
<dbReference type="OrthoDB" id="11715at10239"/>
<dbReference type="RefSeq" id="YP_009274776.1">
    <property type="nucleotide sequence ID" value="NC_030920.1"/>
</dbReference>
<dbReference type="GeneID" id="28801731"/>
<sequence>MSNEFDKELDGLLPKPTPEEIEMEKLDKERKAVNRVIKGQNDVFKKKYTYTDLGLEFTIKIKAPNAIEVGKIQARKMAYLNGMSNYTTDYFSIVYDTLAALRVTGIDVPKELASDEDLYNLDIIYQIGVDFQQWLARFQF</sequence>
<proteinExistence type="predicted"/>
<reference evidence="1 2" key="1">
    <citation type="journal article" date="2016" name="Genome Announc.">
        <title>Complete Genome Sequence of Bacillus megaterium Bacteriophage Eldridge.</title>
        <authorList>
            <person name="Reveille A.M."/>
            <person name="Eldridge K.A."/>
            <person name="Temple L.M."/>
        </authorList>
    </citation>
    <scope>NUCLEOTIDE SEQUENCE [LARGE SCALE GENOMIC DNA]</scope>
</reference>
<dbReference type="Proteomes" id="UP000204502">
    <property type="component" value="Segment"/>
</dbReference>
<evidence type="ECO:0000313" key="2">
    <source>
        <dbReference type="Proteomes" id="UP000204502"/>
    </source>
</evidence>
<protein>
    <submittedName>
        <fullName evidence="1">Tail assembly chaperone</fullName>
    </submittedName>
</protein>
<dbReference type="KEGG" id="vg:28801731"/>
<evidence type="ECO:0000313" key="1">
    <source>
        <dbReference type="EMBL" id="AMB18652.1"/>
    </source>
</evidence>